<dbReference type="Pfam" id="PF13847">
    <property type="entry name" value="Methyltransf_31"/>
    <property type="match status" value="1"/>
</dbReference>
<name>A0A554XQ55_9BURK</name>
<dbReference type="PANTHER" id="PTHR18895">
    <property type="entry name" value="HEMK METHYLTRANSFERASE"/>
    <property type="match status" value="1"/>
</dbReference>
<dbReference type="NCBIfam" id="TIGR00536">
    <property type="entry name" value="hemK_fam"/>
    <property type="match status" value="1"/>
</dbReference>
<comment type="similarity">
    <text evidence="4">Belongs to the protein N5-glutamine methyltransferase family. PrmC subfamily.</text>
</comment>
<evidence type="ECO:0000259" key="5">
    <source>
        <dbReference type="Pfam" id="PF13847"/>
    </source>
</evidence>
<proteinExistence type="inferred from homology"/>
<gene>
    <name evidence="4 7" type="primary">prmC</name>
    <name evidence="7" type="ORF">Tfont_00625</name>
</gene>
<feature type="binding site" evidence="4">
    <location>
        <position position="183"/>
    </location>
    <ligand>
        <name>S-adenosyl-L-methionine</name>
        <dbReference type="ChEBI" id="CHEBI:59789"/>
    </ligand>
</feature>
<dbReference type="InterPro" id="IPR040758">
    <property type="entry name" value="PrmC_N"/>
</dbReference>
<dbReference type="InterPro" id="IPR050320">
    <property type="entry name" value="N5-glutamine_MTase"/>
</dbReference>
<dbReference type="Gene3D" id="1.10.8.10">
    <property type="entry name" value="DNA helicase RuvA subunit, C-terminal domain"/>
    <property type="match status" value="1"/>
</dbReference>
<keyword evidence="2 4" id="KW-0808">Transferase</keyword>
<dbReference type="InterPro" id="IPR002052">
    <property type="entry name" value="DNA_methylase_N6_adenine_CS"/>
</dbReference>
<evidence type="ECO:0000256" key="3">
    <source>
        <dbReference type="ARBA" id="ARBA00022691"/>
    </source>
</evidence>
<evidence type="ECO:0000259" key="6">
    <source>
        <dbReference type="Pfam" id="PF17827"/>
    </source>
</evidence>
<evidence type="ECO:0000313" key="7">
    <source>
        <dbReference type="EMBL" id="TSE37968.1"/>
    </source>
</evidence>
<evidence type="ECO:0000256" key="2">
    <source>
        <dbReference type="ARBA" id="ARBA00022679"/>
    </source>
</evidence>
<evidence type="ECO:0000313" key="8">
    <source>
        <dbReference type="Proteomes" id="UP000316388"/>
    </source>
</evidence>
<dbReference type="CDD" id="cd02440">
    <property type="entry name" value="AdoMet_MTases"/>
    <property type="match status" value="1"/>
</dbReference>
<protein>
    <recommendedName>
        <fullName evidence="4">Release factor glutamine methyltransferase</fullName>
        <shortName evidence="4">RF MTase</shortName>
        <ecNumber evidence="4">2.1.1.297</ecNumber>
    </recommendedName>
    <alternativeName>
        <fullName evidence="4">N5-glutamine methyltransferase PrmC</fullName>
    </alternativeName>
    <alternativeName>
        <fullName evidence="4">Protein-(glutamine-N5) MTase PrmC</fullName>
    </alternativeName>
    <alternativeName>
        <fullName evidence="4">Protein-glutamine N-methyltransferase PrmC</fullName>
    </alternativeName>
</protein>
<dbReference type="AlphaFoldDB" id="A0A554XQ55"/>
<dbReference type="NCBIfam" id="TIGR03534">
    <property type="entry name" value="RF_mod_PrmC"/>
    <property type="match status" value="1"/>
</dbReference>
<dbReference type="GO" id="GO:0003676">
    <property type="term" value="F:nucleic acid binding"/>
    <property type="evidence" value="ECO:0007669"/>
    <property type="project" value="InterPro"/>
</dbReference>
<keyword evidence="3 4" id="KW-0949">S-adenosyl-L-methionine</keyword>
<comment type="function">
    <text evidence="4">Methylates the class 1 translation termination release factors RF1/PrfA and RF2/PrfB on the glutamine residue of the universally conserved GGQ motif.</text>
</comment>
<sequence>MDAPPHPPPACGADAPSTLRDALRAAQARGMDRLDAQWLLLHALGRPLADRAWLLAHDDTPLAPEAAARYATLCQRRIDGEPLAYLTGERGFYGLTLRVDARVLDPRPDTETLVDWALAVLPAHAGVRVVDLGTGSGAIALALQHARPDAAVWGLDQSADALTVAAANGRRLGLPVRWVQGRWWSDWRPWPGGADDAGTADAPLWPVRFDLIVANPPYLRADDPHLGALRHEPIGALVGGADGLEDLRAIVAGAPARLEPGGWLLLEHGWDQADAVASLLEHGGWRDIDHRRDLGGHRRCTGGRWPG</sequence>
<dbReference type="GO" id="GO:0032259">
    <property type="term" value="P:methylation"/>
    <property type="evidence" value="ECO:0007669"/>
    <property type="project" value="UniProtKB-KW"/>
</dbReference>
<dbReference type="EC" id="2.1.1.297" evidence="4"/>
<dbReference type="GO" id="GO:0102559">
    <property type="term" value="F:peptide chain release factor N(5)-glutamine methyltransferase activity"/>
    <property type="evidence" value="ECO:0007669"/>
    <property type="project" value="UniProtKB-EC"/>
</dbReference>
<feature type="binding site" evidence="4">
    <location>
        <begin position="133"/>
        <end position="137"/>
    </location>
    <ligand>
        <name>S-adenosyl-L-methionine</name>
        <dbReference type="ChEBI" id="CHEBI:59789"/>
    </ligand>
</feature>
<keyword evidence="1 4" id="KW-0489">Methyltransferase</keyword>
<dbReference type="InterPro" id="IPR004556">
    <property type="entry name" value="HemK-like"/>
</dbReference>
<dbReference type="PROSITE" id="PS00092">
    <property type="entry name" value="N6_MTASE"/>
    <property type="match status" value="1"/>
</dbReference>
<dbReference type="SUPFAM" id="SSF53335">
    <property type="entry name" value="S-adenosyl-L-methionine-dependent methyltransferases"/>
    <property type="match status" value="1"/>
</dbReference>
<reference evidence="7 8" key="1">
    <citation type="submission" date="2019-07" db="EMBL/GenBank/DDBJ databases">
        <title>Tepidimonas fonticaldi AT-A2 draft genome.</title>
        <authorList>
            <person name="Da Costa M.S."/>
            <person name="Froufe H.J.C."/>
            <person name="Egas C."/>
            <person name="Albuquerque L."/>
        </authorList>
    </citation>
    <scope>NUCLEOTIDE SEQUENCE [LARGE SCALE GENOMIC DNA]</scope>
    <source>
        <strain evidence="7 8">AT-A2</strain>
    </source>
</reference>
<feature type="binding site" evidence="4">
    <location>
        <begin position="215"/>
        <end position="218"/>
    </location>
    <ligand>
        <name>substrate</name>
    </ligand>
</feature>
<dbReference type="Gene3D" id="3.40.50.150">
    <property type="entry name" value="Vaccinia Virus protein VP39"/>
    <property type="match status" value="1"/>
</dbReference>
<feature type="domain" description="Release factor glutamine methyltransferase N-terminal" evidence="6">
    <location>
        <begin position="21"/>
        <end position="88"/>
    </location>
</feature>
<dbReference type="Pfam" id="PF17827">
    <property type="entry name" value="PrmC_N"/>
    <property type="match status" value="1"/>
</dbReference>
<dbReference type="EMBL" id="VJOO01000003">
    <property type="protein sequence ID" value="TSE37968.1"/>
    <property type="molecule type" value="Genomic_DNA"/>
</dbReference>
<dbReference type="PANTHER" id="PTHR18895:SF74">
    <property type="entry name" value="MTRF1L RELEASE FACTOR GLUTAMINE METHYLTRANSFERASE"/>
    <property type="match status" value="1"/>
</dbReference>
<comment type="caution">
    <text evidence="7">The sequence shown here is derived from an EMBL/GenBank/DDBJ whole genome shotgun (WGS) entry which is preliminary data.</text>
</comment>
<dbReference type="HAMAP" id="MF_02126">
    <property type="entry name" value="RF_methyltr_PrmC"/>
    <property type="match status" value="1"/>
</dbReference>
<dbReference type="Proteomes" id="UP000316388">
    <property type="component" value="Unassembled WGS sequence"/>
</dbReference>
<dbReference type="InterPro" id="IPR029063">
    <property type="entry name" value="SAM-dependent_MTases_sf"/>
</dbReference>
<accession>A0A554XQ55</accession>
<feature type="domain" description="Methyltransferase" evidence="5">
    <location>
        <begin position="124"/>
        <end position="174"/>
    </location>
</feature>
<feature type="binding site" evidence="4">
    <location>
        <position position="215"/>
    </location>
    <ligand>
        <name>S-adenosyl-L-methionine</name>
        <dbReference type="ChEBI" id="CHEBI:59789"/>
    </ligand>
</feature>
<dbReference type="InterPro" id="IPR019874">
    <property type="entry name" value="RF_methyltr_PrmC"/>
</dbReference>
<evidence type="ECO:0000256" key="4">
    <source>
        <dbReference type="HAMAP-Rule" id="MF_02126"/>
    </source>
</evidence>
<dbReference type="InterPro" id="IPR025714">
    <property type="entry name" value="Methyltranfer_dom"/>
</dbReference>
<evidence type="ECO:0000256" key="1">
    <source>
        <dbReference type="ARBA" id="ARBA00022603"/>
    </source>
</evidence>
<comment type="catalytic activity">
    <reaction evidence="4">
        <text>L-glutaminyl-[peptide chain release factor] + S-adenosyl-L-methionine = N(5)-methyl-L-glutaminyl-[peptide chain release factor] + S-adenosyl-L-homocysteine + H(+)</text>
        <dbReference type="Rhea" id="RHEA:42896"/>
        <dbReference type="Rhea" id="RHEA-COMP:10271"/>
        <dbReference type="Rhea" id="RHEA-COMP:10272"/>
        <dbReference type="ChEBI" id="CHEBI:15378"/>
        <dbReference type="ChEBI" id="CHEBI:30011"/>
        <dbReference type="ChEBI" id="CHEBI:57856"/>
        <dbReference type="ChEBI" id="CHEBI:59789"/>
        <dbReference type="ChEBI" id="CHEBI:61891"/>
        <dbReference type="EC" id="2.1.1.297"/>
    </reaction>
</comment>
<dbReference type="RefSeq" id="WP_143968344.1">
    <property type="nucleotide sequence ID" value="NZ_VJOO01000003.1"/>
</dbReference>
<organism evidence="7 8">
    <name type="scientific">Tepidimonas fonticaldi</name>
    <dbReference type="NCBI Taxonomy" id="1101373"/>
    <lineage>
        <taxon>Bacteria</taxon>
        <taxon>Pseudomonadati</taxon>
        <taxon>Pseudomonadota</taxon>
        <taxon>Betaproteobacteria</taxon>
        <taxon>Burkholderiales</taxon>
        <taxon>Tepidimonas</taxon>
    </lineage>
</organism>
<feature type="binding site" evidence="4">
    <location>
        <position position="156"/>
    </location>
    <ligand>
        <name>S-adenosyl-L-methionine</name>
        <dbReference type="ChEBI" id="CHEBI:59789"/>
    </ligand>
</feature>